<proteinExistence type="predicted"/>
<evidence type="ECO:0000313" key="1">
    <source>
        <dbReference type="EMBL" id="BDZ46009.1"/>
    </source>
</evidence>
<reference evidence="2" key="1">
    <citation type="journal article" date="2019" name="Int. J. Syst. Evol. Microbiol.">
        <title>The Global Catalogue of Microorganisms (GCM) 10K type strain sequencing project: providing services to taxonomists for standard genome sequencing and annotation.</title>
        <authorList>
            <consortium name="The Broad Institute Genomics Platform"/>
            <consortium name="The Broad Institute Genome Sequencing Center for Infectious Disease"/>
            <person name="Wu L."/>
            <person name="Ma J."/>
        </authorList>
    </citation>
    <scope>NUCLEOTIDE SEQUENCE [LARGE SCALE GENOMIC DNA]</scope>
    <source>
        <strain evidence="2">NBRC 108725</strain>
    </source>
</reference>
<organism evidence="1 2">
    <name type="scientific">Naasia aerilata</name>
    <dbReference type="NCBI Taxonomy" id="1162966"/>
    <lineage>
        <taxon>Bacteria</taxon>
        <taxon>Bacillati</taxon>
        <taxon>Actinomycetota</taxon>
        <taxon>Actinomycetes</taxon>
        <taxon>Micrococcales</taxon>
        <taxon>Microbacteriaceae</taxon>
        <taxon>Naasia</taxon>
    </lineage>
</organism>
<evidence type="ECO:0008006" key="3">
    <source>
        <dbReference type="Google" id="ProtNLM"/>
    </source>
</evidence>
<protein>
    <recommendedName>
        <fullName evidence="3">Fis family transcriptional regulator</fullName>
    </recommendedName>
</protein>
<keyword evidence="2" id="KW-1185">Reference proteome</keyword>
<dbReference type="Proteomes" id="UP001321498">
    <property type="component" value="Chromosome"/>
</dbReference>
<dbReference type="EMBL" id="AP027731">
    <property type="protein sequence ID" value="BDZ46009.1"/>
    <property type="molecule type" value="Genomic_DNA"/>
</dbReference>
<accession>A0ABM8GCN3</accession>
<name>A0ABM8GCN3_9MICO</name>
<gene>
    <name evidence="1" type="ORF">GCM10025866_19180</name>
</gene>
<sequence>MRWDSLFDDLEGQLEQELVAEGDELRAEEERLRVGRLTMRDRILAAGRSGAPLRLRLTSGEAVTLRAAAVGRDWLSGEEAGGGILVPLGAVAALLVPAGAVPETLHPPAEPERGLTGRLSFPFVLRDLARRRIPVAVAMSARTVPGTIDRVGRDQLDLAVHERDVPRRAAAVPTIEVIALAAVLAVRVP</sequence>
<dbReference type="RefSeq" id="WP_286276113.1">
    <property type="nucleotide sequence ID" value="NZ_AP027731.1"/>
</dbReference>
<evidence type="ECO:0000313" key="2">
    <source>
        <dbReference type="Proteomes" id="UP001321498"/>
    </source>
</evidence>